<dbReference type="OrthoDB" id="423498at2759"/>
<proteinExistence type="inferred from homology"/>
<dbReference type="PANTHER" id="PTHR10907">
    <property type="entry name" value="REGUCALCIN"/>
    <property type="match status" value="1"/>
</dbReference>
<protein>
    <submittedName>
        <fullName evidence="7">Regucalcin</fullName>
    </submittedName>
</protein>
<feature type="signal peptide" evidence="4">
    <location>
        <begin position="1"/>
        <end position="18"/>
    </location>
</feature>
<dbReference type="AlphaFoldDB" id="A0A6J1N5G8"/>
<comment type="cofactor">
    <cofactor evidence="3">
        <name>Zn(2+)</name>
        <dbReference type="ChEBI" id="CHEBI:29105"/>
    </cofactor>
    <text evidence="3">Binds 1 divalent metal cation per subunit.</text>
</comment>
<keyword evidence="3" id="KW-0479">Metal-binding</keyword>
<sequence>MCKSHMFVILLYCVGVMAKSKNSLHRFKISMVSSGTSNKPARFTHAESPVWDAETQSLYFTDVHLQNVHRLDYVTGKIYTKHIGYGQVNVVTPVSGSKRFLVAVRSALYLLDWDKADDSALRLLTTVDHGLPDNVINEGKADSEGRFWFGTKGPQSGHHVQPDKAAFYSISQASFSRPRAHLRPVTISNGLTWALNNSVLYYIDSPTQKIEAFDFDPENGELSGRRTILDITMYGYEDAIPDGMTIDSKGHLWVAIMFGGTILHIDPDKREIVYGYKLPVSHTTSLCWGGPALDELFVTTSRYKLKEPLAGAIFTIRGTGSYGVPSYAFRFDNADNY</sequence>
<feature type="active site" description="Proton donor/acceptor" evidence="2">
    <location>
        <position position="242"/>
    </location>
</feature>
<evidence type="ECO:0000256" key="1">
    <source>
        <dbReference type="ARBA" id="ARBA00008853"/>
    </source>
</evidence>
<reference evidence="7" key="1">
    <citation type="submission" date="2025-08" db="UniProtKB">
        <authorList>
            <consortium name="RefSeq"/>
        </authorList>
    </citation>
    <scope>IDENTIFICATION</scope>
</reference>
<dbReference type="KEGG" id="bany:112047369"/>
<dbReference type="InterPro" id="IPR013658">
    <property type="entry name" value="SGL"/>
</dbReference>
<feature type="binding site" evidence="3">
    <location>
        <position position="137"/>
    </location>
    <ligand>
        <name>substrate</name>
    </ligand>
</feature>
<name>A0A6J1N5G8_BICAN</name>
<keyword evidence="3" id="KW-0862">Zinc</keyword>
<dbReference type="GO" id="GO:0019853">
    <property type="term" value="P:L-ascorbic acid biosynthetic process"/>
    <property type="evidence" value="ECO:0007669"/>
    <property type="project" value="TreeGrafter"/>
</dbReference>
<feature type="domain" description="SMP-30/Gluconolactonase/LRE-like region" evidence="5">
    <location>
        <begin position="46"/>
        <end position="301"/>
    </location>
</feature>
<evidence type="ECO:0000256" key="2">
    <source>
        <dbReference type="PIRSR" id="PIRSR605511-1"/>
    </source>
</evidence>
<feature type="chain" id="PRO_5026936172" evidence="4">
    <location>
        <begin position="19"/>
        <end position="337"/>
    </location>
</feature>
<feature type="binding site" evidence="3">
    <location>
        <position position="242"/>
    </location>
    <ligand>
        <name>a divalent metal cation</name>
        <dbReference type="ChEBI" id="CHEBI:60240"/>
    </ligand>
</feature>
<dbReference type="RefSeq" id="XP_023940248.1">
    <property type="nucleotide sequence ID" value="XM_024084480.2"/>
</dbReference>
<dbReference type="InterPro" id="IPR005511">
    <property type="entry name" value="SMP-30"/>
</dbReference>
<evidence type="ECO:0000256" key="4">
    <source>
        <dbReference type="SAM" id="SignalP"/>
    </source>
</evidence>
<evidence type="ECO:0000259" key="5">
    <source>
        <dbReference type="Pfam" id="PF08450"/>
    </source>
</evidence>
<keyword evidence="6" id="KW-1185">Reference proteome</keyword>
<keyword evidence="4" id="KW-0732">Signal</keyword>
<accession>A0A6J1N5G8</accession>
<feature type="binding site" evidence="3">
    <location>
        <position position="189"/>
    </location>
    <ligand>
        <name>a divalent metal cation</name>
        <dbReference type="ChEBI" id="CHEBI:60240"/>
    </ligand>
</feature>
<evidence type="ECO:0000256" key="3">
    <source>
        <dbReference type="PIRSR" id="PIRSR605511-2"/>
    </source>
</evidence>
<dbReference type="GeneID" id="112047369"/>
<evidence type="ECO:0000313" key="7">
    <source>
        <dbReference type="RefSeq" id="XP_023940248.1"/>
    </source>
</evidence>
<dbReference type="Pfam" id="PF08450">
    <property type="entry name" value="SGL"/>
    <property type="match status" value="1"/>
</dbReference>
<feature type="binding site" evidence="3">
    <location>
        <position position="47"/>
    </location>
    <ligand>
        <name>a divalent metal cation</name>
        <dbReference type="ChEBI" id="CHEBI:60240"/>
    </ligand>
</feature>
<evidence type="ECO:0000313" key="6">
    <source>
        <dbReference type="Proteomes" id="UP001652582"/>
    </source>
</evidence>
<dbReference type="PRINTS" id="PR01790">
    <property type="entry name" value="SMP30FAMILY"/>
</dbReference>
<comment type="similarity">
    <text evidence="1">Belongs to the SMP-30/CGR1 family.</text>
</comment>
<dbReference type="Proteomes" id="UP001652582">
    <property type="component" value="Chromosome 22"/>
</dbReference>
<dbReference type="GO" id="GO:0005509">
    <property type="term" value="F:calcium ion binding"/>
    <property type="evidence" value="ECO:0007669"/>
    <property type="project" value="TreeGrafter"/>
</dbReference>
<organism evidence="6 7">
    <name type="scientific">Bicyclus anynana</name>
    <name type="common">Squinting bush brown butterfly</name>
    <dbReference type="NCBI Taxonomy" id="110368"/>
    <lineage>
        <taxon>Eukaryota</taxon>
        <taxon>Metazoa</taxon>
        <taxon>Ecdysozoa</taxon>
        <taxon>Arthropoda</taxon>
        <taxon>Hexapoda</taxon>
        <taxon>Insecta</taxon>
        <taxon>Pterygota</taxon>
        <taxon>Neoptera</taxon>
        <taxon>Endopterygota</taxon>
        <taxon>Lepidoptera</taxon>
        <taxon>Glossata</taxon>
        <taxon>Ditrysia</taxon>
        <taxon>Papilionoidea</taxon>
        <taxon>Nymphalidae</taxon>
        <taxon>Satyrinae</taxon>
        <taxon>Satyrini</taxon>
        <taxon>Mycalesina</taxon>
        <taxon>Bicyclus</taxon>
    </lineage>
</organism>
<dbReference type="InterPro" id="IPR011042">
    <property type="entry name" value="6-blade_b-propeller_TolB-like"/>
</dbReference>
<dbReference type="PANTHER" id="PTHR10907:SF66">
    <property type="entry name" value="MIP34848P1-RELATED"/>
    <property type="match status" value="1"/>
</dbReference>
<dbReference type="GO" id="GO:0004341">
    <property type="term" value="F:gluconolactonase activity"/>
    <property type="evidence" value="ECO:0007669"/>
    <property type="project" value="TreeGrafter"/>
</dbReference>
<dbReference type="SUPFAM" id="SSF63829">
    <property type="entry name" value="Calcium-dependent phosphotriesterase"/>
    <property type="match status" value="1"/>
</dbReference>
<dbReference type="Gene3D" id="2.120.10.30">
    <property type="entry name" value="TolB, C-terminal domain"/>
    <property type="match status" value="1"/>
</dbReference>
<gene>
    <name evidence="7" type="primary">LOC112047369</name>
</gene>